<name>A0A0X1KLS2_9EURY</name>
<dbReference type="Proteomes" id="UP000062043">
    <property type="component" value="Chromosome"/>
</dbReference>
<keyword evidence="1" id="KW-0812">Transmembrane</keyword>
<dbReference type="EMBL" id="CP007140">
    <property type="protein sequence ID" value="AJC72221.1"/>
    <property type="molecule type" value="Genomic_DNA"/>
</dbReference>
<evidence type="ECO:0000313" key="2">
    <source>
        <dbReference type="EMBL" id="AJC72221.1"/>
    </source>
</evidence>
<evidence type="ECO:0000313" key="3">
    <source>
        <dbReference type="Proteomes" id="UP000062043"/>
    </source>
</evidence>
<keyword evidence="1" id="KW-1133">Transmembrane helix</keyword>
<dbReference type="RefSeq" id="WP_062372914.1">
    <property type="nucleotide sequence ID" value="NZ_CP007140.1"/>
</dbReference>
<accession>A0A0X1KLS2</accession>
<dbReference type="AlphaFoldDB" id="A0A0X1KLS2"/>
<feature type="transmembrane region" description="Helical" evidence="1">
    <location>
        <begin position="12"/>
        <end position="29"/>
    </location>
</feature>
<dbReference type="OrthoDB" id="86113at2157"/>
<organism evidence="2 3">
    <name type="scientific">Thermococcus guaymasensis DSM 11113</name>
    <dbReference type="NCBI Taxonomy" id="1432656"/>
    <lineage>
        <taxon>Archaea</taxon>
        <taxon>Methanobacteriati</taxon>
        <taxon>Methanobacteriota</taxon>
        <taxon>Thermococci</taxon>
        <taxon>Thermococcales</taxon>
        <taxon>Thermococcaceae</taxon>
        <taxon>Thermococcus</taxon>
    </lineage>
</organism>
<proteinExistence type="predicted"/>
<evidence type="ECO:0008006" key="4">
    <source>
        <dbReference type="Google" id="ProtNLM"/>
    </source>
</evidence>
<dbReference type="PATRIC" id="fig|1432656.3.peg.1711"/>
<gene>
    <name evidence="2" type="ORF">X802_08790</name>
</gene>
<keyword evidence="3" id="KW-1185">Reference proteome</keyword>
<dbReference type="KEGG" id="tgy:X802_08790"/>
<protein>
    <recommendedName>
        <fullName evidence="4">Class III signal peptide-containing protein</fullName>
    </recommendedName>
</protein>
<evidence type="ECO:0000256" key="1">
    <source>
        <dbReference type="SAM" id="Phobius"/>
    </source>
</evidence>
<sequence>MKRVAQGTVEYLLMTALVLIIIVWGIYYVRILKGGQEKLADNLSNAEKRFNEKVLSEVSSNIGG</sequence>
<dbReference type="GeneID" id="27135744"/>
<reference evidence="2 3" key="1">
    <citation type="submission" date="2014-01" db="EMBL/GenBank/DDBJ databases">
        <title>Genome sequencing of Thermococcus guaymasensis.</title>
        <authorList>
            <person name="Zhang X."/>
            <person name="Alvare G."/>
            <person name="Fristensky B."/>
            <person name="Chen L."/>
            <person name="Suen T."/>
            <person name="Chen Q."/>
            <person name="Ma K."/>
        </authorList>
    </citation>
    <scope>NUCLEOTIDE SEQUENCE [LARGE SCALE GENOMIC DNA]</scope>
    <source>
        <strain evidence="2 3">DSM 11113</strain>
    </source>
</reference>
<keyword evidence="1" id="KW-0472">Membrane</keyword>